<dbReference type="InterPro" id="IPR040377">
    <property type="entry name" value="Ssl2009-like"/>
</dbReference>
<keyword evidence="1" id="KW-1133">Transmembrane helix</keyword>
<dbReference type="GO" id="GO:0009706">
    <property type="term" value="C:chloroplast inner membrane"/>
    <property type="evidence" value="ECO:0007669"/>
    <property type="project" value="TreeGrafter"/>
</dbReference>
<feature type="non-terminal residue" evidence="2">
    <location>
        <position position="191"/>
    </location>
</feature>
<dbReference type="GO" id="GO:0009535">
    <property type="term" value="C:chloroplast thylakoid membrane"/>
    <property type="evidence" value="ECO:0007669"/>
    <property type="project" value="TreeGrafter"/>
</dbReference>
<keyword evidence="3" id="KW-1185">Reference proteome</keyword>
<sequence>MTMVTIPTTLVAVGDPRSQSLAGYGLKPSNKSPIICHPLSFSLRPACRRGAGVSGYRGQLMVQNAYRLLYLSSVSPKSTHEKEYKVKIRHLDDFHRVVTSITLELSFRDGRRPSNASIFTGGFVLGGIVVGTLACVYAPQISKALTGTDKKDLMKRLPKFIYDEEKALEMTSQMEWMWHQMRSKPLYDVNL</sequence>
<keyword evidence="1" id="KW-0472">Membrane</keyword>
<feature type="transmembrane region" description="Helical" evidence="1">
    <location>
        <begin position="118"/>
        <end position="139"/>
    </location>
</feature>
<evidence type="ECO:0000313" key="2">
    <source>
        <dbReference type="EMBL" id="URE15859.1"/>
    </source>
</evidence>
<dbReference type="PANTHER" id="PTHR34048:SF5">
    <property type="entry name" value="INNER MEMBRANE LOCALIZED PROTEIN"/>
    <property type="match status" value="1"/>
</dbReference>
<dbReference type="EMBL" id="CP097509">
    <property type="protein sequence ID" value="URE15859.1"/>
    <property type="molecule type" value="Genomic_DNA"/>
</dbReference>
<name>A0A9E7KGI0_9LILI</name>
<dbReference type="AlphaFoldDB" id="A0A9E7KGI0"/>
<evidence type="ECO:0000313" key="3">
    <source>
        <dbReference type="Proteomes" id="UP001055439"/>
    </source>
</evidence>
<dbReference type="Proteomes" id="UP001055439">
    <property type="component" value="Chromosome 7"/>
</dbReference>
<keyword evidence="1" id="KW-0812">Transmembrane</keyword>
<dbReference type="OrthoDB" id="762851at2759"/>
<organism evidence="2 3">
    <name type="scientific">Musa troglodytarum</name>
    <name type="common">fe'i banana</name>
    <dbReference type="NCBI Taxonomy" id="320322"/>
    <lineage>
        <taxon>Eukaryota</taxon>
        <taxon>Viridiplantae</taxon>
        <taxon>Streptophyta</taxon>
        <taxon>Embryophyta</taxon>
        <taxon>Tracheophyta</taxon>
        <taxon>Spermatophyta</taxon>
        <taxon>Magnoliopsida</taxon>
        <taxon>Liliopsida</taxon>
        <taxon>Zingiberales</taxon>
        <taxon>Musaceae</taxon>
        <taxon>Musa</taxon>
    </lineage>
</organism>
<accession>A0A9E7KGI0</accession>
<evidence type="ECO:0000256" key="1">
    <source>
        <dbReference type="SAM" id="Phobius"/>
    </source>
</evidence>
<proteinExistence type="predicted"/>
<protein>
    <submittedName>
        <fullName evidence="2">Uncharacterized protein</fullName>
    </submittedName>
</protein>
<dbReference type="PANTHER" id="PTHR34048">
    <property type="entry name" value="LOW-DENSITY RECEPTOR-LIKE PROTEIN"/>
    <property type="match status" value="1"/>
</dbReference>
<gene>
    <name evidence="2" type="ORF">MUK42_10973</name>
</gene>
<reference evidence="2" key="1">
    <citation type="submission" date="2022-05" db="EMBL/GenBank/DDBJ databases">
        <title>The Musa troglodytarum L. genome provides insights into the mechanism of non-climacteric behaviour and enrichment of carotenoids.</title>
        <authorList>
            <person name="Wang J."/>
        </authorList>
    </citation>
    <scope>NUCLEOTIDE SEQUENCE</scope>
    <source>
        <tissue evidence="2">Leaf</tissue>
    </source>
</reference>